<feature type="compositionally biased region" description="Basic and acidic residues" evidence="1">
    <location>
        <begin position="363"/>
        <end position="372"/>
    </location>
</feature>
<name>A0ABW2HYW6_9ACTN</name>
<protein>
    <recommendedName>
        <fullName evidence="4">WXG100 family type VII secretion target</fullName>
    </recommendedName>
</protein>
<dbReference type="RefSeq" id="WP_378975170.1">
    <property type="nucleotide sequence ID" value="NZ_JBHTBJ010000032.1"/>
</dbReference>
<keyword evidence="3" id="KW-1185">Reference proteome</keyword>
<sequence>MTSPNALLAPAVDGPVSSWAGLSLAEDVDQVRSGINGGSWVDTSIGGVSAGLDALGFVTDPVGTLLQYGIAWLIEHVKPLSEALDWLAGDPAEISAQSRTWRNMSVALGMEADELIRSARWDTAEWLGEAGDAYRDWSTNQQHALTALSRAGDAMATAVEVAGELIAGVRIMVRDAIAMVVGRLISYALEEIASLGLATPLMVTQVSTLCAQWSSRIARWLRGLVDSIRRLHTLTDQLVNALEALTRLLRRLGGVASKPAATPLNRAKGRGAGRVQYFRLEVAQAVAEKYGIDISGLDISLADKSQRGVCGCTYPDGSIVLYSTGFRSEEDLARTLVHEKFHHDQLALGLPFPQTDEEKIEWEDRAEAHESEWWDNQPIRPEPRTE</sequence>
<evidence type="ECO:0000256" key="1">
    <source>
        <dbReference type="SAM" id="MobiDB-lite"/>
    </source>
</evidence>
<evidence type="ECO:0000313" key="2">
    <source>
        <dbReference type="EMBL" id="MFC7278382.1"/>
    </source>
</evidence>
<comment type="caution">
    <text evidence="2">The sequence shown here is derived from an EMBL/GenBank/DDBJ whole genome shotgun (WGS) entry which is preliminary data.</text>
</comment>
<dbReference type="EMBL" id="JBHTBJ010000032">
    <property type="protein sequence ID" value="MFC7278382.1"/>
    <property type="molecule type" value="Genomic_DNA"/>
</dbReference>
<evidence type="ECO:0008006" key="4">
    <source>
        <dbReference type="Google" id="ProtNLM"/>
    </source>
</evidence>
<organism evidence="2 3">
    <name type="scientific">Paractinoplanes rhizophilus</name>
    <dbReference type="NCBI Taxonomy" id="1416877"/>
    <lineage>
        <taxon>Bacteria</taxon>
        <taxon>Bacillati</taxon>
        <taxon>Actinomycetota</taxon>
        <taxon>Actinomycetes</taxon>
        <taxon>Micromonosporales</taxon>
        <taxon>Micromonosporaceae</taxon>
        <taxon>Paractinoplanes</taxon>
    </lineage>
</organism>
<proteinExistence type="predicted"/>
<gene>
    <name evidence="2" type="ORF">ACFQS1_30735</name>
</gene>
<accession>A0ABW2HYW6</accession>
<reference evidence="3" key="1">
    <citation type="journal article" date="2019" name="Int. J. Syst. Evol. Microbiol.">
        <title>The Global Catalogue of Microorganisms (GCM) 10K type strain sequencing project: providing services to taxonomists for standard genome sequencing and annotation.</title>
        <authorList>
            <consortium name="The Broad Institute Genomics Platform"/>
            <consortium name="The Broad Institute Genome Sequencing Center for Infectious Disease"/>
            <person name="Wu L."/>
            <person name="Ma J."/>
        </authorList>
    </citation>
    <scope>NUCLEOTIDE SEQUENCE [LARGE SCALE GENOMIC DNA]</scope>
    <source>
        <strain evidence="3">XZYJT-10</strain>
    </source>
</reference>
<evidence type="ECO:0000313" key="3">
    <source>
        <dbReference type="Proteomes" id="UP001596548"/>
    </source>
</evidence>
<feature type="region of interest" description="Disordered" evidence="1">
    <location>
        <begin position="363"/>
        <end position="386"/>
    </location>
</feature>
<dbReference type="Proteomes" id="UP001596548">
    <property type="component" value="Unassembled WGS sequence"/>
</dbReference>